<dbReference type="Proteomes" id="UP000218231">
    <property type="component" value="Unassembled WGS sequence"/>
</dbReference>
<sequence>MPLDHAQMPAGKADLSQASISQIPCDFYTKKMAFSSKRRLSDALMNGLNTVRALIRSQKDYTKRSFSTGDLADTQEQSDHMMIDFDMKGPSSSQSLPAHFDDCDRVPMRFGKNGPQLLNQQMVSSRKLMKYGSKEDLSHVSPSELHMAQTWFYPELETRKAYRILQSAGMEEGQFVVRHQQSRYILTYVHNCQIYDVIISCIVKDGQTTYRIGIDKGFKNLCDLVNYYSKHQLHNSKLTSGVSRPLRICDAQQQQPIRSRA</sequence>
<dbReference type="PROSITE" id="PS50001">
    <property type="entry name" value="SH2"/>
    <property type="match status" value="1"/>
</dbReference>
<organism evidence="3 4">
    <name type="scientific">Diploscapter pachys</name>
    <dbReference type="NCBI Taxonomy" id="2018661"/>
    <lineage>
        <taxon>Eukaryota</taxon>
        <taxon>Metazoa</taxon>
        <taxon>Ecdysozoa</taxon>
        <taxon>Nematoda</taxon>
        <taxon>Chromadorea</taxon>
        <taxon>Rhabditida</taxon>
        <taxon>Rhabditina</taxon>
        <taxon>Rhabditomorpha</taxon>
        <taxon>Rhabditoidea</taxon>
        <taxon>Rhabditidae</taxon>
        <taxon>Diploscapter</taxon>
    </lineage>
</organism>
<reference evidence="3 4" key="1">
    <citation type="journal article" date="2017" name="Curr. Biol.">
        <title>Genome architecture and evolution of a unichromosomal asexual nematode.</title>
        <authorList>
            <person name="Fradin H."/>
            <person name="Zegar C."/>
            <person name="Gutwein M."/>
            <person name="Lucas J."/>
            <person name="Kovtun M."/>
            <person name="Corcoran D."/>
            <person name="Baugh L.R."/>
            <person name="Kiontke K."/>
            <person name="Gunsalus K."/>
            <person name="Fitch D.H."/>
            <person name="Piano F."/>
        </authorList>
    </citation>
    <scope>NUCLEOTIDE SEQUENCE [LARGE SCALE GENOMIC DNA]</scope>
    <source>
        <strain evidence="3">PF1309</strain>
    </source>
</reference>
<dbReference type="PRINTS" id="PR00401">
    <property type="entry name" value="SH2DOMAIN"/>
</dbReference>
<evidence type="ECO:0000259" key="2">
    <source>
        <dbReference type="PROSITE" id="PS50001"/>
    </source>
</evidence>
<dbReference type="STRING" id="2018661.A0A2A2L6Y8"/>
<keyword evidence="1" id="KW-0727">SH2 domain</keyword>
<dbReference type="EMBL" id="LIAE01007106">
    <property type="protein sequence ID" value="PAV81898.1"/>
    <property type="molecule type" value="Genomic_DNA"/>
</dbReference>
<protein>
    <recommendedName>
        <fullName evidence="2">SH2 domain-containing protein</fullName>
    </recommendedName>
</protein>
<dbReference type="InterPro" id="IPR000980">
    <property type="entry name" value="SH2"/>
</dbReference>
<evidence type="ECO:0000256" key="1">
    <source>
        <dbReference type="PROSITE-ProRule" id="PRU00191"/>
    </source>
</evidence>
<accession>A0A2A2L6Y8</accession>
<dbReference type="AlphaFoldDB" id="A0A2A2L6Y8"/>
<proteinExistence type="predicted"/>
<evidence type="ECO:0000313" key="3">
    <source>
        <dbReference type="EMBL" id="PAV81898.1"/>
    </source>
</evidence>
<keyword evidence="4" id="KW-1185">Reference proteome</keyword>
<dbReference type="SUPFAM" id="SSF55550">
    <property type="entry name" value="SH2 domain"/>
    <property type="match status" value="1"/>
</dbReference>
<comment type="caution">
    <text evidence="3">The sequence shown here is derived from an EMBL/GenBank/DDBJ whole genome shotgun (WGS) entry which is preliminary data.</text>
</comment>
<name>A0A2A2L6Y8_9BILA</name>
<dbReference type="Gene3D" id="3.30.505.10">
    <property type="entry name" value="SH2 domain"/>
    <property type="match status" value="1"/>
</dbReference>
<dbReference type="OrthoDB" id="5799443at2759"/>
<dbReference type="InterPro" id="IPR036860">
    <property type="entry name" value="SH2_dom_sf"/>
</dbReference>
<dbReference type="SMART" id="SM00252">
    <property type="entry name" value="SH2"/>
    <property type="match status" value="1"/>
</dbReference>
<dbReference type="Pfam" id="PF00017">
    <property type="entry name" value="SH2"/>
    <property type="match status" value="1"/>
</dbReference>
<feature type="domain" description="SH2" evidence="2">
    <location>
        <begin position="151"/>
        <end position="246"/>
    </location>
</feature>
<evidence type="ECO:0000313" key="4">
    <source>
        <dbReference type="Proteomes" id="UP000218231"/>
    </source>
</evidence>
<gene>
    <name evidence="3" type="ORF">WR25_17312</name>
</gene>